<dbReference type="GO" id="GO:0003677">
    <property type="term" value="F:DNA binding"/>
    <property type="evidence" value="ECO:0007669"/>
    <property type="project" value="InterPro"/>
</dbReference>
<comment type="caution">
    <text evidence="2">The sequence shown here is derived from an EMBL/GenBank/DDBJ whole genome shotgun (WGS) entry which is preliminary data.</text>
</comment>
<feature type="domain" description="HTH cro/C1-type" evidence="1">
    <location>
        <begin position="60"/>
        <end position="114"/>
    </location>
</feature>
<dbReference type="Pfam" id="PF01381">
    <property type="entry name" value="HTH_3"/>
    <property type="match status" value="1"/>
</dbReference>
<sequence>MLERMKKHPTEITLTFIGPDDMKQRAIELMQSIGFTGIEDGIPWRSAFPEFSDNEKGTLLKGARLREGLTQKQLSEKTGIPQRHISEMETGKRQIGRKRAEILAEALQTDYRMFL</sequence>
<dbReference type="CDD" id="cd00093">
    <property type="entry name" value="HTH_XRE"/>
    <property type="match status" value="1"/>
</dbReference>
<gene>
    <name evidence="2" type="ORF">ENS29_13930</name>
</gene>
<dbReference type="SMART" id="SM00530">
    <property type="entry name" value="HTH_XRE"/>
    <property type="match status" value="1"/>
</dbReference>
<reference evidence="2" key="1">
    <citation type="journal article" date="2020" name="mSystems">
        <title>Genome- and Community-Level Interaction Insights into Carbon Utilization and Element Cycling Functions of Hydrothermarchaeota in Hydrothermal Sediment.</title>
        <authorList>
            <person name="Zhou Z."/>
            <person name="Liu Y."/>
            <person name="Xu W."/>
            <person name="Pan J."/>
            <person name="Luo Z.H."/>
            <person name="Li M."/>
        </authorList>
    </citation>
    <scope>NUCLEOTIDE SEQUENCE [LARGE SCALE GENOMIC DNA]</scope>
    <source>
        <strain evidence="2">SpSt-477</strain>
    </source>
</reference>
<dbReference type="PROSITE" id="PS50943">
    <property type="entry name" value="HTH_CROC1"/>
    <property type="match status" value="1"/>
</dbReference>
<dbReference type="InterPro" id="IPR001387">
    <property type="entry name" value="Cro/C1-type_HTH"/>
</dbReference>
<dbReference type="EMBL" id="DSUH01000323">
    <property type="protein sequence ID" value="HGU33928.1"/>
    <property type="molecule type" value="Genomic_DNA"/>
</dbReference>
<evidence type="ECO:0000259" key="1">
    <source>
        <dbReference type="PROSITE" id="PS50943"/>
    </source>
</evidence>
<name>A0A7C4RTQ6_9BACT</name>
<dbReference type="Gene3D" id="1.10.260.40">
    <property type="entry name" value="lambda repressor-like DNA-binding domains"/>
    <property type="match status" value="1"/>
</dbReference>
<protein>
    <submittedName>
        <fullName evidence="2">XRE family transcriptional regulator</fullName>
    </submittedName>
</protein>
<accession>A0A7C4RTQ6</accession>
<proteinExistence type="predicted"/>
<dbReference type="AlphaFoldDB" id="A0A7C4RTQ6"/>
<organism evidence="2">
    <name type="scientific">Desulfatirhabdium butyrativorans</name>
    <dbReference type="NCBI Taxonomy" id="340467"/>
    <lineage>
        <taxon>Bacteria</taxon>
        <taxon>Pseudomonadati</taxon>
        <taxon>Thermodesulfobacteriota</taxon>
        <taxon>Desulfobacteria</taxon>
        <taxon>Desulfobacterales</taxon>
        <taxon>Desulfatirhabdiaceae</taxon>
        <taxon>Desulfatirhabdium</taxon>
    </lineage>
</organism>
<dbReference type="SUPFAM" id="SSF47413">
    <property type="entry name" value="lambda repressor-like DNA-binding domains"/>
    <property type="match status" value="1"/>
</dbReference>
<dbReference type="InterPro" id="IPR010982">
    <property type="entry name" value="Lambda_DNA-bd_dom_sf"/>
</dbReference>
<evidence type="ECO:0000313" key="2">
    <source>
        <dbReference type="EMBL" id="HGU33928.1"/>
    </source>
</evidence>